<evidence type="ECO:0000256" key="9">
    <source>
        <dbReference type="ARBA" id="ARBA00022989"/>
    </source>
</evidence>
<evidence type="ECO:0000256" key="14">
    <source>
        <dbReference type="SAM" id="SignalP"/>
    </source>
</evidence>
<keyword evidence="10 13" id="KW-0472">Membrane</keyword>
<accession>A0A835BER1</accession>
<feature type="domain" description="LysM" evidence="16">
    <location>
        <begin position="104"/>
        <end position="150"/>
    </location>
</feature>
<keyword evidence="4 13" id="KW-0812">Transmembrane</keyword>
<keyword evidence="18" id="KW-1185">Reference proteome</keyword>
<keyword evidence="2" id="KW-0723">Serine/threonine-protein kinase</keyword>
<keyword evidence="7" id="KW-0418">Kinase</keyword>
<evidence type="ECO:0000256" key="11">
    <source>
        <dbReference type="ARBA" id="ARBA00023180"/>
    </source>
</evidence>
<evidence type="ECO:0000256" key="3">
    <source>
        <dbReference type="ARBA" id="ARBA00022679"/>
    </source>
</evidence>
<evidence type="ECO:0000256" key="1">
    <source>
        <dbReference type="ARBA" id="ARBA00004479"/>
    </source>
</evidence>
<feature type="chain" id="PRO_5032853761" description="Protein kinase domain-containing protein" evidence="14">
    <location>
        <begin position="22"/>
        <end position="575"/>
    </location>
</feature>
<dbReference type="Gene3D" id="3.30.200.20">
    <property type="entry name" value="Phosphorylase Kinase, domain 1"/>
    <property type="match status" value="1"/>
</dbReference>
<evidence type="ECO:0000313" key="18">
    <source>
        <dbReference type="Proteomes" id="UP000636709"/>
    </source>
</evidence>
<evidence type="ECO:0000256" key="5">
    <source>
        <dbReference type="ARBA" id="ARBA00022729"/>
    </source>
</evidence>
<dbReference type="GO" id="GO:0005886">
    <property type="term" value="C:plasma membrane"/>
    <property type="evidence" value="ECO:0007669"/>
    <property type="project" value="UniProtKB-ARBA"/>
</dbReference>
<comment type="caution">
    <text evidence="17">The sequence shown here is derived from an EMBL/GenBank/DDBJ whole genome shotgun (WGS) entry which is preliminary data.</text>
</comment>
<feature type="binding site" evidence="12">
    <location>
        <position position="313"/>
    </location>
    <ligand>
        <name>ATP</name>
        <dbReference type="ChEBI" id="CHEBI:30616"/>
    </ligand>
</feature>
<evidence type="ECO:0000256" key="4">
    <source>
        <dbReference type="ARBA" id="ARBA00022692"/>
    </source>
</evidence>
<dbReference type="CDD" id="cd00118">
    <property type="entry name" value="LysM"/>
    <property type="match status" value="1"/>
</dbReference>
<dbReference type="SUPFAM" id="SSF56112">
    <property type="entry name" value="Protein kinase-like (PK-like)"/>
    <property type="match status" value="1"/>
</dbReference>
<evidence type="ECO:0000256" key="2">
    <source>
        <dbReference type="ARBA" id="ARBA00022527"/>
    </source>
</evidence>
<feature type="transmembrane region" description="Helical" evidence="13">
    <location>
        <begin position="216"/>
        <end position="241"/>
    </location>
</feature>
<dbReference type="GO" id="GO:0004674">
    <property type="term" value="F:protein serine/threonine kinase activity"/>
    <property type="evidence" value="ECO:0007669"/>
    <property type="project" value="UniProtKB-KW"/>
</dbReference>
<evidence type="ECO:0000256" key="13">
    <source>
        <dbReference type="SAM" id="Phobius"/>
    </source>
</evidence>
<evidence type="ECO:0000259" key="15">
    <source>
        <dbReference type="PROSITE" id="PS50011"/>
    </source>
</evidence>
<dbReference type="EMBL" id="JACEFO010001882">
    <property type="protein sequence ID" value="KAF8696091.1"/>
    <property type="molecule type" value="Genomic_DNA"/>
</dbReference>
<dbReference type="FunFam" id="1.10.510.10:FF:000590">
    <property type="entry name" value="PR5-like receptor kinase"/>
    <property type="match status" value="1"/>
</dbReference>
<dbReference type="PROSITE" id="PS00108">
    <property type="entry name" value="PROTEIN_KINASE_ST"/>
    <property type="match status" value="1"/>
</dbReference>
<proteinExistence type="predicted"/>
<evidence type="ECO:0000259" key="16">
    <source>
        <dbReference type="PROSITE" id="PS51782"/>
    </source>
</evidence>
<dbReference type="Proteomes" id="UP000636709">
    <property type="component" value="Unassembled WGS sequence"/>
</dbReference>
<dbReference type="Pfam" id="PF23472">
    <property type="entry name" value="LysM2_CERK1_LYK3_4_5"/>
    <property type="match status" value="1"/>
</dbReference>
<dbReference type="PROSITE" id="PS51782">
    <property type="entry name" value="LYSM"/>
    <property type="match status" value="1"/>
</dbReference>
<feature type="signal peptide" evidence="14">
    <location>
        <begin position="1"/>
        <end position="21"/>
    </location>
</feature>
<evidence type="ECO:0008006" key="19">
    <source>
        <dbReference type="Google" id="ProtNLM"/>
    </source>
</evidence>
<dbReference type="SMART" id="SM00220">
    <property type="entry name" value="S_TKc"/>
    <property type="match status" value="1"/>
</dbReference>
<evidence type="ECO:0000256" key="6">
    <source>
        <dbReference type="ARBA" id="ARBA00022741"/>
    </source>
</evidence>
<organism evidence="17 18">
    <name type="scientific">Digitaria exilis</name>
    <dbReference type="NCBI Taxonomy" id="1010633"/>
    <lineage>
        <taxon>Eukaryota</taxon>
        <taxon>Viridiplantae</taxon>
        <taxon>Streptophyta</taxon>
        <taxon>Embryophyta</taxon>
        <taxon>Tracheophyta</taxon>
        <taxon>Spermatophyta</taxon>
        <taxon>Magnoliopsida</taxon>
        <taxon>Liliopsida</taxon>
        <taxon>Poales</taxon>
        <taxon>Poaceae</taxon>
        <taxon>PACMAD clade</taxon>
        <taxon>Panicoideae</taxon>
        <taxon>Panicodae</taxon>
        <taxon>Paniceae</taxon>
        <taxon>Anthephorinae</taxon>
        <taxon>Digitaria</taxon>
    </lineage>
</organism>
<comment type="subcellular location">
    <subcellularLocation>
        <location evidence="1">Membrane</location>
        <topology evidence="1">Single-pass type I membrane protein</topology>
    </subcellularLocation>
</comment>
<dbReference type="Pfam" id="PF00069">
    <property type="entry name" value="Pkinase"/>
    <property type="match status" value="1"/>
</dbReference>
<evidence type="ECO:0000256" key="8">
    <source>
        <dbReference type="ARBA" id="ARBA00022840"/>
    </source>
</evidence>
<dbReference type="InterPro" id="IPR017441">
    <property type="entry name" value="Protein_kinase_ATP_BS"/>
</dbReference>
<feature type="domain" description="Protein kinase" evidence="15">
    <location>
        <begin position="285"/>
        <end position="563"/>
    </location>
</feature>
<dbReference type="AlphaFoldDB" id="A0A835BER1"/>
<protein>
    <recommendedName>
        <fullName evidence="19">Protein kinase domain-containing protein</fullName>
    </recommendedName>
</protein>
<keyword evidence="5 14" id="KW-0732">Signal</keyword>
<name>A0A835BER1_9POAL</name>
<reference evidence="17" key="1">
    <citation type="submission" date="2020-07" db="EMBL/GenBank/DDBJ databases">
        <title>Genome sequence and genetic diversity analysis of an under-domesticated orphan crop, white fonio (Digitaria exilis).</title>
        <authorList>
            <person name="Bennetzen J.L."/>
            <person name="Chen S."/>
            <person name="Ma X."/>
            <person name="Wang X."/>
            <person name="Yssel A.E.J."/>
            <person name="Chaluvadi S.R."/>
            <person name="Johnson M."/>
            <person name="Gangashetty P."/>
            <person name="Hamidou F."/>
            <person name="Sanogo M.D."/>
            <person name="Zwaenepoel A."/>
            <person name="Wallace J."/>
            <person name="Van De Peer Y."/>
            <person name="Van Deynze A."/>
        </authorList>
    </citation>
    <scope>NUCLEOTIDE SEQUENCE</scope>
    <source>
        <tissue evidence="17">Leaves</tissue>
    </source>
</reference>
<evidence type="ECO:0000256" key="7">
    <source>
        <dbReference type="ARBA" id="ARBA00022777"/>
    </source>
</evidence>
<dbReference type="InterPro" id="IPR056562">
    <property type="entry name" value="LysM2_CERK1_LYK3_4_5"/>
</dbReference>
<evidence type="ECO:0000256" key="10">
    <source>
        <dbReference type="ARBA" id="ARBA00023136"/>
    </source>
</evidence>
<keyword evidence="6 12" id="KW-0547">Nucleotide-binding</keyword>
<dbReference type="GO" id="GO:0005524">
    <property type="term" value="F:ATP binding"/>
    <property type="evidence" value="ECO:0007669"/>
    <property type="project" value="UniProtKB-UniRule"/>
</dbReference>
<dbReference type="InterPro" id="IPR000719">
    <property type="entry name" value="Prot_kinase_dom"/>
</dbReference>
<dbReference type="InterPro" id="IPR011009">
    <property type="entry name" value="Kinase-like_dom_sf"/>
</dbReference>
<keyword evidence="3" id="KW-0808">Transferase</keyword>
<dbReference type="SMART" id="SM00257">
    <property type="entry name" value="LysM"/>
    <property type="match status" value="2"/>
</dbReference>
<dbReference type="PROSITE" id="PS50011">
    <property type="entry name" value="PROTEIN_KINASE_DOM"/>
    <property type="match status" value="1"/>
</dbReference>
<dbReference type="InterPro" id="IPR008271">
    <property type="entry name" value="Ser/Thr_kinase_AS"/>
</dbReference>
<dbReference type="InterPro" id="IPR045874">
    <property type="entry name" value="LRK10/LRL21-25-like"/>
</dbReference>
<dbReference type="FunFam" id="3.30.200.20:FF:000178">
    <property type="entry name" value="serine/threonine-protein kinase PBS1-like"/>
    <property type="match status" value="1"/>
</dbReference>
<gene>
    <name evidence="17" type="ORF">HU200_036981</name>
</gene>
<evidence type="ECO:0000256" key="12">
    <source>
        <dbReference type="PROSITE-ProRule" id="PRU10141"/>
    </source>
</evidence>
<dbReference type="Gene3D" id="1.10.510.10">
    <property type="entry name" value="Transferase(Phosphotransferase) domain 1"/>
    <property type="match status" value="1"/>
</dbReference>
<sequence>MPQPLLMRLLLLAAVASAATAAGDGCRTGCDLALGSYYIAPNQNLSYIASLFGISDYRELESYNNLLVPNMDYTEASTRLTVDFVCSCLALPTSLFSTYLAGSFPYKVSPGDTFSSIAANYQNLTTAAWLQATNGYPSNHTLDSGTVINVTVNCSCGYPGVPPEYKLFLTFPLSDGENIDSLQEQYSLPLQFDNDYRIAYIPLTDLMLIHFYSFSVFLYAVATASILFGLSTILIPLFLWCKKYYGMPPWQRRSTNAPRIESFLEKQGTSHPKRYSYSEVRRMTTSFAHKLGQGGYGTVYRGNLPDAREIAVKMLKDTEGDGEEFMNEVASISRTSHVNIVTLLGFCLQGSKRALLYEYMPNGSLERYTFGSNSTEGEATLSWDKLFDIVIGIARGLEYLHTGCNTHIVHFDIKPQNILLDQDFCPKISDFGLAKLCRQKESKISIVGARGTIGYIAPEVFSRNYGAVGSKADVYSFGMVVLEMVGARKRINVSTDDSSSKYFPQWLYGNLDQFCGATSLEISSDSTELVRKMIVVGLWCIQITPTDRPSMSKVLEMLESNTMDLQLPPKAFWVG</sequence>
<keyword evidence="9 13" id="KW-1133">Transmembrane helix</keyword>
<dbReference type="InterPro" id="IPR036779">
    <property type="entry name" value="LysM_dom_sf"/>
</dbReference>
<dbReference type="PANTHER" id="PTHR27009">
    <property type="entry name" value="RUST RESISTANCE KINASE LR10-RELATED"/>
    <property type="match status" value="1"/>
</dbReference>
<dbReference type="PROSITE" id="PS00107">
    <property type="entry name" value="PROTEIN_KINASE_ATP"/>
    <property type="match status" value="1"/>
</dbReference>
<dbReference type="Gene3D" id="3.10.350.10">
    <property type="entry name" value="LysM domain"/>
    <property type="match status" value="1"/>
</dbReference>
<keyword evidence="8 12" id="KW-0067">ATP-binding</keyword>
<dbReference type="OrthoDB" id="4062651at2759"/>
<evidence type="ECO:0000313" key="17">
    <source>
        <dbReference type="EMBL" id="KAF8696091.1"/>
    </source>
</evidence>
<dbReference type="InterPro" id="IPR018392">
    <property type="entry name" value="LysM"/>
</dbReference>
<keyword evidence="11" id="KW-0325">Glycoprotein</keyword>